<gene>
    <name evidence="1" type="ORF">A2U01_0011043</name>
</gene>
<accession>A0A392MSY5</accession>
<protein>
    <submittedName>
        <fullName evidence="1">Uncharacterized protein</fullName>
    </submittedName>
</protein>
<dbReference type="AlphaFoldDB" id="A0A392MSY5"/>
<organism evidence="1 2">
    <name type="scientific">Trifolium medium</name>
    <dbReference type="NCBI Taxonomy" id="97028"/>
    <lineage>
        <taxon>Eukaryota</taxon>
        <taxon>Viridiplantae</taxon>
        <taxon>Streptophyta</taxon>
        <taxon>Embryophyta</taxon>
        <taxon>Tracheophyta</taxon>
        <taxon>Spermatophyta</taxon>
        <taxon>Magnoliopsida</taxon>
        <taxon>eudicotyledons</taxon>
        <taxon>Gunneridae</taxon>
        <taxon>Pentapetalae</taxon>
        <taxon>rosids</taxon>
        <taxon>fabids</taxon>
        <taxon>Fabales</taxon>
        <taxon>Fabaceae</taxon>
        <taxon>Papilionoideae</taxon>
        <taxon>50 kb inversion clade</taxon>
        <taxon>NPAAA clade</taxon>
        <taxon>Hologalegina</taxon>
        <taxon>IRL clade</taxon>
        <taxon>Trifolieae</taxon>
        <taxon>Trifolium</taxon>
    </lineage>
</organism>
<comment type="caution">
    <text evidence="1">The sequence shown here is derived from an EMBL/GenBank/DDBJ whole genome shotgun (WGS) entry which is preliminary data.</text>
</comment>
<dbReference type="EMBL" id="LXQA010017662">
    <property type="protein sequence ID" value="MCH90135.1"/>
    <property type="molecule type" value="Genomic_DNA"/>
</dbReference>
<proteinExistence type="predicted"/>
<keyword evidence="2" id="KW-1185">Reference proteome</keyword>
<evidence type="ECO:0000313" key="1">
    <source>
        <dbReference type="EMBL" id="MCH90135.1"/>
    </source>
</evidence>
<reference evidence="1 2" key="1">
    <citation type="journal article" date="2018" name="Front. Plant Sci.">
        <title>Red Clover (Trifolium pratense) and Zigzag Clover (T. medium) - A Picture of Genomic Similarities and Differences.</title>
        <authorList>
            <person name="Dluhosova J."/>
            <person name="Istvanek J."/>
            <person name="Nedelnik J."/>
            <person name="Repkova J."/>
        </authorList>
    </citation>
    <scope>NUCLEOTIDE SEQUENCE [LARGE SCALE GENOMIC DNA]</scope>
    <source>
        <strain evidence="2">cv. 10/8</strain>
        <tissue evidence="1">Leaf</tissue>
    </source>
</reference>
<dbReference type="Proteomes" id="UP000265520">
    <property type="component" value="Unassembled WGS sequence"/>
</dbReference>
<name>A0A392MSY5_9FABA</name>
<evidence type="ECO:0000313" key="2">
    <source>
        <dbReference type="Proteomes" id="UP000265520"/>
    </source>
</evidence>
<sequence>MLRRMRCGRDRNIVCRINIRVRRMALGGNKNVIIKNNGINGSRRCICVRQGMDGMVRPLKGWIMVLIGQNMLMIGHISRNENGLSVQIKQNNSFDTLLVS</sequence>